<sequence length="392" mass="44649">MPQLTFTPWKEYSQLVAVRDQFYPPPGYQGPDMRPKASSIVWVWKVRGNLPHAVEATALLTDAILHDDPGKNSIFSIRATYSSAFCRFITGLVDSKLHGRRQTMYQKAMTLGVPASFVELRHEATHRELPSLVVLRNAAQRSLEWLWEFYWEKIGANIPAELGPLDNSHSSEQALSDAIWGILQPLTENRAGRSDGSRKLNLASSIRELVAICESENGGNRLLVRALLRPGVLVPETRSLGDRMDHILSTWDDFLKEICRHYTPFLTKFADEMADLLSLSMSLDAAKDPYREGVYGWFEHVLKSSSWALLRKQYLILSYAQAVCRNGGGYWRDRLHNLIESCRDWSELSARSARISQEATRHESETGLHMTSLRDHGWTLERKRIFRPIGVV</sequence>
<dbReference type="InterPro" id="IPR007174">
    <property type="entry name" value="Las1"/>
</dbReference>
<evidence type="ECO:0000313" key="1">
    <source>
        <dbReference type="EMBL" id="KMM71906.1"/>
    </source>
</evidence>
<dbReference type="GO" id="GO:0004519">
    <property type="term" value="F:endonuclease activity"/>
    <property type="evidence" value="ECO:0007669"/>
    <property type="project" value="InterPro"/>
</dbReference>
<accession>A0A0J6FFG1</accession>
<dbReference type="PANTHER" id="PTHR15002:SF0">
    <property type="entry name" value="RIBOSOMAL BIOGENESIS PROTEIN LAS1L"/>
    <property type="match status" value="1"/>
</dbReference>
<organism evidence="1 2">
    <name type="scientific">Coccidioides posadasii RMSCC 3488</name>
    <dbReference type="NCBI Taxonomy" id="454284"/>
    <lineage>
        <taxon>Eukaryota</taxon>
        <taxon>Fungi</taxon>
        <taxon>Dikarya</taxon>
        <taxon>Ascomycota</taxon>
        <taxon>Pezizomycotina</taxon>
        <taxon>Eurotiomycetes</taxon>
        <taxon>Eurotiomycetidae</taxon>
        <taxon>Onygenales</taxon>
        <taxon>Onygenaceae</taxon>
        <taxon>Coccidioides</taxon>
    </lineage>
</organism>
<dbReference type="Pfam" id="PF04031">
    <property type="entry name" value="Las1"/>
    <property type="match status" value="1"/>
</dbReference>
<reference evidence="1 2" key="1">
    <citation type="submission" date="2007-06" db="EMBL/GenBank/DDBJ databases">
        <title>The Genome Sequence of Coccidioides posadasii RMSCC_3488.</title>
        <authorList>
            <consortium name="Coccidioides Genome Resources Consortium"/>
            <consortium name="The Broad Institute Genome Sequencing Platform"/>
            <person name="Henn M.R."/>
            <person name="Sykes S."/>
            <person name="Young S."/>
            <person name="Jaffe D."/>
            <person name="Berlin A."/>
            <person name="Alvarez P."/>
            <person name="Butler J."/>
            <person name="Gnerre S."/>
            <person name="Grabherr M."/>
            <person name="Mauceli E."/>
            <person name="Brockman W."/>
            <person name="Kodira C."/>
            <person name="Alvarado L."/>
            <person name="Zeng Q."/>
            <person name="Crawford M."/>
            <person name="Antoine C."/>
            <person name="Devon K."/>
            <person name="Galgiani J."/>
            <person name="Orsborn K."/>
            <person name="Lewis M.L."/>
            <person name="Nusbaum C."/>
            <person name="Galagan J."/>
            <person name="Birren B."/>
        </authorList>
    </citation>
    <scope>NUCLEOTIDE SEQUENCE [LARGE SCALE GENOMIC DNA]</scope>
    <source>
        <strain evidence="1 2">RMSCC 3488</strain>
    </source>
</reference>
<dbReference type="GO" id="GO:0090730">
    <property type="term" value="C:Las1 complex"/>
    <property type="evidence" value="ECO:0007669"/>
    <property type="project" value="InterPro"/>
</dbReference>
<gene>
    <name evidence="1" type="ORF">CPAG_08206</name>
</gene>
<name>A0A0J6FFG1_COCPO</name>
<proteinExistence type="predicted"/>
<dbReference type="GO" id="GO:0000460">
    <property type="term" value="P:maturation of 5.8S rRNA"/>
    <property type="evidence" value="ECO:0007669"/>
    <property type="project" value="TreeGrafter"/>
</dbReference>
<dbReference type="GO" id="GO:0030687">
    <property type="term" value="C:preribosome, large subunit precursor"/>
    <property type="evidence" value="ECO:0007669"/>
    <property type="project" value="TreeGrafter"/>
</dbReference>
<dbReference type="AlphaFoldDB" id="A0A0J6FFG1"/>
<dbReference type="GO" id="GO:0000470">
    <property type="term" value="P:maturation of LSU-rRNA"/>
    <property type="evidence" value="ECO:0007669"/>
    <property type="project" value="TreeGrafter"/>
</dbReference>
<dbReference type="PANTHER" id="PTHR15002">
    <property type="entry name" value="RIBOSOMAL BIOGENESIS PROTEIN LAS1L"/>
    <property type="match status" value="1"/>
</dbReference>
<protein>
    <recommendedName>
        <fullName evidence="3">Cell morphogenesis protein Las1</fullName>
    </recommendedName>
</protein>
<dbReference type="EMBL" id="DS268113">
    <property type="protein sequence ID" value="KMM71906.1"/>
    <property type="molecule type" value="Genomic_DNA"/>
</dbReference>
<reference evidence="2" key="2">
    <citation type="journal article" date="2009" name="Genome Res.">
        <title>Comparative genomic analyses of the human fungal pathogens Coccidioides and their relatives.</title>
        <authorList>
            <person name="Sharpton T.J."/>
            <person name="Stajich J.E."/>
            <person name="Rounsley S.D."/>
            <person name="Gardner M.J."/>
            <person name="Wortman J.R."/>
            <person name="Jordar V.S."/>
            <person name="Maiti R."/>
            <person name="Kodira C.D."/>
            <person name="Neafsey D.E."/>
            <person name="Zeng Q."/>
            <person name="Hung C.-Y."/>
            <person name="McMahan C."/>
            <person name="Muszewska A."/>
            <person name="Grynberg M."/>
            <person name="Mandel M.A."/>
            <person name="Kellner E.M."/>
            <person name="Barker B.M."/>
            <person name="Galgiani J.N."/>
            <person name="Orbach M.J."/>
            <person name="Kirkland T.N."/>
            <person name="Cole G.T."/>
            <person name="Henn M.R."/>
            <person name="Birren B.W."/>
            <person name="Taylor J.W."/>
        </authorList>
    </citation>
    <scope>NUCLEOTIDE SEQUENCE [LARGE SCALE GENOMIC DNA]</scope>
    <source>
        <strain evidence="2">RMSCC 3488</strain>
    </source>
</reference>
<dbReference type="OrthoDB" id="515692at2759"/>
<dbReference type="Proteomes" id="UP000054567">
    <property type="component" value="Unassembled WGS sequence"/>
</dbReference>
<reference evidence="2" key="3">
    <citation type="journal article" date="2010" name="Genome Res.">
        <title>Population genomic sequencing of Coccidioides fungi reveals recent hybridization and transposon control.</title>
        <authorList>
            <person name="Neafsey D.E."/>
            <person name="Barker B.M."/>
            <person name="Sharpton T.J."/>
            <person name="Stajich J.E."/>
            <person name="Park D.J."/>
            <person name="Whiston E."/>
            <person name="Hung C.-Y."/>
            <person name="McMahan C."/>
            <person name="White J."/>
            <person name="Sykes S."/>
            <person name="Heiman D."/>
            <person name="Young S."/>
            <person name="Zeng Q."/>
            <person name="Abouelleil A."/>
            <person name="Aftuck L."/>
            <person name="Bessette D."/>
            <person name="Brown A."/>
            <person name="FitzGerald M."/>
            <person name="Lui A."/>
            <person name="Macdonald J.P."/>
            <person name="Priest M."/>
            <person name="Orbach M.J."/>
            <person name="Galgiani J.N."/>
            <person name="Kirkland T.N."/>
            <person name="Cole G.T."/>
            <person name="Birren B.W."/>
            <person name="Henn M.R."/>
            <person name="Taylor J.W."/>
            <person name="Rounsley S.D."/>
        </authorList>
    </citation>
    <scope>NUCLEOTIDE SEQUENCE [LARGE SCALE GENOMIC DNA]</scope>
    <source>
        <strain evidence="2">RMSCC 3488</strain>
    </source>
</reference>
<evidence type="ECO:0000313" key="2">
    <source>
        <dbReference type="Proteomes" id="UP000054567"/>
    </source>
</evidence>
<evidence type="ECO:0008006" key="3">
    <source>
        <dbReference type="Google" id="ProtNLM"/>
    </source>
</evidence>
<dbReference type="VEuPathDB" id="FungiDB:CPAG_08206"/>